<organism evidence="1 2">
    <name type="scientific">Dyadobacter soli</name>
    <dbReference type="NCBI Taxonomy" id="659014"/>
    <lineage>
        <taxon>Bacteria</taxon>
        <taxon>Pseudomonadati</taxon>
        <taxon>Bacteroidota</taxon>
        <taxon>Cytophagia</taxon>
        <taxon>Cytophagales</taxon>
        <taxon>Spirosomataceae</taxon>
        <taxon>Dyadobacter</taxon>
    </lineage>
</organism>
<dbReference type="OrthoDB" id="2652472at2"/>
<dbReference type="AlphaFoldDB" id="A0A1G6UY50"/>
<keyword evidence="2" id="KW-1185">Reference proteome</keyword>
<sequence length="234" mass="26688">MLVLLLITAVFLTIVVTSLFLLRPATPSSAPSLSFDIYEIENKLVYYTEKDGRKSVIPDANARTFQVLTTGSGTRHTHSLYARDFENVYFRGKSIPGANPVYFQILGTDLGRDDRYVFKANELISSDARNFKCLDERLSKDSHRVYFDDQVISEAAGHFRYIGKWQKTTFYKDHNKVFVNGKGYRVADIDTFDYVGNGVFTDRCHVYKFNGDGFQSNSGQPVFRAMMQFQPVFG</sequence>
<reference evidence="2" key="1">
    <citation type="submission" date="2016-10" db="EMBL/GenBank/DDBJ databases">
        <authorList>
            <person name="Varghese N."/>
            <person name="Submissions S."/>
        </authorList>
    </citation>
    <scope>NUCLEOTIDE SEQUENCE [LARGE SCALE GENOMIC DNA]</scope>
    <source>
        <strain evidence="2">DSM 25329</strain>
    </source>
</reference>
<protein>
    <submittedName>
        <fullName evidence="1">DKNYY family protein</fullName>
    </submittedName>
</protein>
<dbReference type="Proteomes" id="UP000198748">
    <property type="component" value="Unassembled WGS sequence"/>
</dbReference>
<dbReference type="InterPro" id="IPR027375">
    <property type="entry name" value="DKNYY"/>
</dbReference>
<proteinExistence type="predicted"/>
<name>A0A1G6UY50_9BACT</name>
<evidence type="ECO:0000313" key="2">
    <source>
        <dbReference type="Proteomes" id="UP000198748"/>
    </source>
</evidence>
<gene>
    <name evidence="1" type="ORF">SAMN04487996_10186</name>
</gene>
<dbReference type="EMBL" id="FNAN01000001">
    <property type="protein sequence ID" value="SDD46191.1"/>
    <property type="molecule type" value="Genomic_DNA"/>
</dbReference>
<accession>A0A1G6UY50</accession>
<evidence type="ECO:0000313" key="1">
    <source>
        <dbReference type="EMBL" id="SDD46191.1"/>
    </source>
</evidence>
<dbReference type="RefSeq" id="WP_090145644.1">
    <property type="nucleotide sequence ID" value="NZ_FNAN01000001.1"/>
</dbReference>
<dbReference type="Pfam" id="PF13644">
    <property type="entry name" value="DKNYY"/>
    <property type="match status" value="1"/>
</dbReference>
<dbReference type="STRING" id="659014.SAMN04487996_10186"/>